<feature type="domain" description="Ig-like" evidence="2">
    <location>
        <begin position="1"/>
        <end position="123"/>
    </location>
</feature>
<evidence type="ECO:0000313" key="4">
    <source>
        <dbReference type="Proteomes" id="UP000281553"/>
    </source>
</evidence>
<evidence type="ECO:0000256" key="1">
    <source>
        <dbReference type="SAM" id="Phobius"/>
    </source>
</evidence>
<dbReference type="PROSITE" id="PS50835">
    <property type="entry name" value="IG_LIKE"/>
    <property type="match status" value="1"/>
</dbReference>
<dbReference type="InterPro" id="IPR007110">
    <property type="entry name" value="Ig-like_dom"/>
</dbReference>
<gene>
    <name evidence="3" type="ORF">DILT_LOCUS16597</name>
</gene>
<keyword evidence="1" id="KW-1133">Transmembrane helix</keyword>
<protein>
    <recommendedName>
        <fullName evidence="2">Ig-like domain-containing protein</fullName>
    </recommendedName>
</protein>
<evidence type="ECO:0000259" key="2">
    <source>
        <dbReference type="PROSITE" id="PS50835"/>
    </source>
</evidence>
<proteinExistence type="predicted"/>
<keyword evidence="1" id="KW-0472">Membrane</keyword>
<name>A0A3P7NCL3_DIBLA</name>
<feature type="transmembrane region" description="Helical" evidence="1">
    <location>
        <begin position="151"/>
        <end position="169"/>
    </location>
</feature>
<dbReference type="AlphaFoldDB" id="A0A3P7NCL3"/>
<dbReference type="EMBL" id="UYRU01085893">
    <property type="protein sequence ID" value="VDN34773.1"/>
    <property type="molecule type" value="Genomic_DNA"/>
</dbReference>
<evidence type="ECO:0000313" key="3">
    <source>
        <dbReference type="EMBL" id="VDN34773.1"/>
    </source>
</evidence>
<dbReference type="Proteomes" id="UP000281553">
    <property type="component" value="Unassembled WGS sequence"/>
</dbReference>
<organism evidence="3 4">
    <name type="scientific">Dibothriocephalus latus</name>
    <name type="common">Fish tapeworm</name>
    <name type="synonym">Diphyllobothrium latum</name>
    <dbReference type="NCBI Taxonomy" id="60516"/>
    <lineage>
        <taxon>Eukaryota</taxon>
        <taxon>Metazoa</taxon>
        <taxon>Spiralia</taxon>
        <taxon>Lophotrochozoa</taxon>
        <taxon>Platyhelminthes</taxon>
        <taxon>Cestoda</taxon>
        <taxon>Eucestoda</taxon>
        <taxon>Diphyllobothriidea</taxon>
        <taxon>Diphyllobothriidae</taxon>
        <taxon>Dibothriocephalus</taxon>
    </lineage>
</organism>
<accession>A0A3P7NCL3</accession>
<keyword evidence="1" id="KW-0812">Transmembrane</keyword>
<reference evidence="3 4" key="1">
    <citation type="submission" date="2018-11" db="EMBL/GenBank/DDBJ databases">
        <authorList>
            <consortium name="Pathogen Informatics"/>
        </authorList>
    </citation>
    <scope>NUCLEOTIDE SEQUENCE [LARGE SCALE GENOMIC DNA]</scope>
</reference>
<dbReference type="OrthoDB" id="6273859at2759"/>
<keyword evidence="4" id="KW-1185">Reference proteome</keyword>
<sequence length="200" mass="22910">MRSGDSFNLECNARGLWPVIQQTREDDWTVYWSYEPDVSARALGAKPLEKMWESQIFVPFIEGDKMFQAHKKSDSSEEKNAVPLTLFDTEQRRIDNVEYNMSGQFVCTVVSKAEGMSERRFITNSIHLTVIPPLTLKESIIEWLKDNQHSVTALFLTLILVIIAYVLLIKRRAKRIASTKNMDEADEFQANLAVVDAKHG</sequence>